<feature type="compositionally biased region" description="Polar residues" evidence="1">
    <location>
        <begin position="286"/>
        <end position="300"/>
    </location>
</feature>
<accession>A0AAV9JJN7</accession>
<dbReference type="Proteomes" id="UP001324427">
    <property type="component" value="Unassembled WGS sequence"/>
</dbReference>
<feature type="compositionally biased region" description="Polar residues" evidence="1">
    <location>
        <begin position="134"/>
        <end position="147"/>
    </location>
</feature>
<keyword evidence="3" id="KW-1185">Reference proteome</keyword>
<dbReference type="AlphaFoldDB" id="A0AAV9JJN7"/>
<dbReference type="EMBL" id="JAVFHQ010000018">
    <property type="protein sequence ID" value="KAK4545640.1"/>
    <property type="molecule type" value="Genomic_DNA"/>
</dbReference>
<proteinExistence type="predicted"/>
<evidence type="ECO:0000313" key="2">
    <source>
        <dbReference type="EMBL" id="KAK4545640.1"/>
    </source>
</evidence>
<sequence>MGLTTFWTQLTAPRVREIAPQQRLSNPEQRGPGTTSSVQKARKYNTEPNVISDVILTQPAISAEEGKMRRRSRGGVLTQQRSEGNLRKRRSWFGGRPAVDENVPDVPTLPLFCSGRNRHMADQSVTGIGRPGTALTTDEQVPWSRSVTPEGYEGKEKRKSIFGSRKRSQSSVSQVKSKKRQSWFGGRASDDDAPPMPAAPTTRRMEQTGQQSYAVQAPENEGTSGRRLSRSRAPSRPRSKSNVSSKSKRKSWFQSRNPDDADIEEEQPPVPQMPALMYDYGHATPTPDSSVATTRSPDQSNFIDHNIFADSPVRAFMTEDPVKTMRRGNSIKQPRPISGVSLSSRRRSYIPKNAANGFLRSASGNRASQRHSLLDDGDGGMICLSEEQQVEWDKLKHLMEVMESRQDDGVIGMLRELEEDEHAERRHDRSMYRNDDALAALEFGVAH</sequence>
<evidence type="ECO:0000313" key="3">
    <source>
        <dbReference type="Proteomes" id="UP001324427"/>
    </source>
</evidence>
<feature type="region of interest" description="Disordered" evidence="1">
    <location>
        <begin position="17"/>
        <end position="45"/>
    </location>
</feature>
<comment type="caution">
    <text evidence="2">The sequence shown here is derived from an EMBL/GenBank/DDBJ whole genome shotgun (WGS) entry which is preliminary data.</text>
</comment>
<protein>
    <submittedName>
        <fullName evidence="2">Uncharacterized protein</fullName>
    </submittedName>
</protein>
<organism evidence="2 3">
    <name type="scientific">Oleoguttula mirabilis</name>
    <dbReference type="NCBI Taxonomy" id="1507867"/>
    <lineage>
        <taxon>Eukaryota</taxon>
        <taxon>Fungi</taxon>
        <taxon>Dikarya</taxon>
        <taxon>Ascomycota</taxon>
        <taxon>Pezizomycotina</taxon>
        <taxon>Dothideomycetes</taxon>
        <taxon>Dothideomycetidae</taxon>
        <taxon>Mycosphaerellales</taxon>
        <taxon>Teratosphaeriaceae</taxon>
        <taxon>Oleoguttula</taxon>
    </lineage>
</organism>
<name>A0AAV9JJN7_9PEZI</name>
<feature type="region of interest" description="Disordered" evidence="1">
    <location>
        <begin position="123"/>
        <end position="300"/>
    </location>
</feature>
<gene>
    <name evidence="2" type="ORF">LTR36_002593</name>
</gene>
<feature type="compositionally biased region" description="Basic residues" evidence="1">
    <location>
        <begin position="227"/>
        <end position="239"/>
    </location>
</feature>
<feature type="compositionally biased region" description="Polar residues" evidence="1">
    <location>
        <begin position="22"/>
        <end position="39"/>
    </location>
</feature>
<feature type="compositionally biased region" description="Basic residues" evidence="1">
    <location>
        <begin position="157"/>
        <end position="168"/>
    </location>
</feature>
<reference evidence="2 3" key="1">
    <citation type="submission" date="2021-11" db="EMBL/GenBank/DDBJ databases">
        <title>Black yeast isolated from Biological Soil Crust.</title>
        <authorList>
            <person name="Kurbessoian T."/>
        </authorList>
    </citation>
    <scope>NUCLEOTIDE SEQUENCE [LARGE SCALE GENOMIC DNA]</scope>
    <source>
        <strain evidence="2 3">CCFEE 5522</strain>
    </source>
</reference>
<evidence type="ECO:0000256" key="1">
    <source>
        <dbReference type="SAM" id="MobiDB-lite"/>
    </source>
</evidence>